<protein>
    <recommendedName>
        <fullName evidence="4">Integrase</fullName>
    </recommendedName>
</protein>
<comment type="caution">
    <text evidence="1">The sequence shown here is derived from an EMBL/GenBank/DDBJ whole genome shotgun (WGS) entry which is preliminary data.</text>
</comment>
<reference evidence="1 3" key="1">
    <citation type="journal article" date="2020" name="Microorganisms">
        <title>Reliable Identification of Environmental Pseudomonas Isolates Using the rpoD Gene.</title>
        <authorList>
            <consortium name="The Broad Institute Genome Sequencing Platform"/>
            <person name="Girard L."/>
            <person name="Lood C."/>
            <person name="Rokni-Zadeh H."/>
            <person name="van Noort V."/>
            <person name="Lavigne R."/>
            <person name="De Mot R."/>
        </authorList>
    </citation>
    <scope>NUCLEOTIDE SEQUENCE</scope>
    <source>
        <strain evidence="1 3">RW4S2</strain>
    </source>
</reference>
<evidence type="ECO:0000313" key="2">
    <source>
        <dbReference type="EMBL" id="MBV4542847.1"/>
    </source>
</evidence>
<organism evidence="1">
    <name type="scientific">Pseudomonas vlassakiae</name>
    <dbReference type="NCBI Taxonomy" id="485888"/>
    <lineage>
        <taxon>Bacteria</taxon>
        <taxon>Pseudomonadati</taxon>
        <taxon>Pseudomonadota</taxon>
        <taxon>Gammaproteobacteria</taxon>
        <taxon>Pseudomonadales</taxon>
        <taxon>Pseudomonadaceae</taxon>
        <taxon>Pseudomonas</taxon>
    </lineage>
</organism>
<dbReference type="Proteomes" id="UP000628137">
    <property type="component" value="Unassembled WGS sequence"/>
</dbReference>
<dbReference type="RefSeq" id="WP_186603676.1">
    <property type="nucleotide sequence ID" value="NZ_JABWRP020000013.1"/>
</dbReference>
<gene>
    <name evidence="2" type="ORF">HU738_017505</name>
    <name evidence="1" type="ORF">HU738_19095</name>
</gene>
<keyword evidence="3" id="KW-1185">Reference proteome</keyword>
<evidence type="ECO:0000313" key="3">
    <source>
        <dbReference type="Proteomes" id="UP000628137"/>
    </source>
</evidence>
<accession>A0A923GL35</accession>
<evidence type="ECO:0008006" key="4">
    <source>
        <dbReference type="Google" id="ProtNLM"/>
    </source>
</evidence>
<reference evidence="1" key="2">
    <citation type="submission" date="2020-07" db="EMBL/GenBank/DDBJ databases">
        <authorList>
            <person name="Lood C."/>
            <person name="Girard L."/>
        </authorList>
    </citation>
    <scope>NUCLEOTIDE SEQUENCE</scope>
    <source>
        <strain evidence="1">RW4S2</strain>
    </source>
</reference>
<dbReference type="EMBL" id="JABWRP010000017">
    <property type="protein sequence ID" value="MBC3472668.1"/>
    <property type="molecule type" value="Genomic_DNA"/>
</dbReference>
<dbReference type="AlphaFoldDB" id="A0A923GL35"/>
<dbReference type="EMBL" id="JABWRP020000013">
    <property type="protein sequence ID" value="MBV4542847.1"/>
    <property type="molecule type" value="Genomic_DNA"/>
</dbReference>
<proteinExistence type="predicted"/>
<sequence length="631" mass="72325">MRVFDREIYKVDLHNLELDECQREIADIPIEGLILECTKERKADIGALCYQTRTKPTRALTKKVDLHTLRLERKSAVRAWVVQQVTQSYTCNTATTIFANASKISGIFDWADSNGFEDFLKSPENYHQALQAYSQNLLRQVGTKEKSLLTASNHQSMALHSGYIFFPGTAFNFRDDLPIISNKGGRSKPTQPPLQSEMEAYLTPCQYLFDGLTEFVLNFRRFPTRIPFMSEYLWLLPAEYPFISKIVLSQKPKVQNNICWNYENGNIRAIQEAARLSRRSLYQVQADLAAANTDMYKANSNQRHEKRIKLAKIAHDSFIPLFVANSGINEQTLRDLIFDENYETFDSGEKGFIGIKIRAGGREVKFSIKKTFTKQFDKFIQLRKFIGDGTEEKYLFIGITINEQSIGGQLALGEISKLNDRIKRILIPNFKGLSYQKLRKYKSNYLLNKGHSIQVVSSLLQTSERTVLNSYAQANENTAIAEITTMMRRLIDLLNDYSGEETPAGDCADISGRSEAISPPPDYEPNCKNFEGCIFCSQFRTHATEPAIRKLLSMRFVTLEYLNSCADRSHFESIHGAAVTQIDRILSELLEQRPDLSQLVSQISAEISNEYKLSDYWKRFYHRMIQLKVMK</sequence>
<name>A0A923GL35_9PSED</name>
<evidence type="ECO:0000313" key="1">
    <source>
        <dbReference type="EMBL" id="MBC3472668.1"/>
    </source>
</evidence>
<reference evidence="2" key="3">
    <citation type="submission" date="2021-06" db="EMBL/GenBank/DDBJ databases">
        <title>Updating the genus Pseudomonas: Description of 43 new species and partition of the Pseudomonas putida group.</title>
        <authorList>
            <person name="Girard L."/>
            <person name="Lood C."/>
            <person name="Vandamme P."/>
            <person name="Rokni-Zadeh H."/>
            <person name="Van Noort V."/>
            <person name="Hofte M."/>
            <person name="Lavigne R."/>
            <person name="De Mot R."/>
        </authorList>
    </citation>
    <scope>NUCLEOTIDE SEQUENCE</scope>
    <source>
        <strain evidence="2">RW4S2</strain>
    </source>
</reference>